<keyword evidence="3" id="KW-0863">Zinc-finger</keyword>
<feature type="domain" description="Pep3/Vps18 beta-propeller" evidence="8">
    <location>
        <begin position="8"/>
        <end position="308"/>
    </location>
</feature>
<dbReference type="PANTHER" id="PTHR23323">
    <property type="entry name" value="VACUOLAR PROTEIN SORTING-ASSOCIATED PROTEIN"/>
    <property type="match status" value="1"/>
</dbReference>
<reference evidence="11" key="1">
    <citation type="submission" date="2016-05" db="EMBL/GenBank/DDBJ databases">
        <title>Comparative genomics of biotechnologically important yeasts.</title>
        <authorList>
            <consortium name="DOE Joint Genome Institute"/>
            <person name="Riley R."/>
            <person name="Haridas S."/>
            <person name="Wolfe K.H."/>
            <person name="Lopes M.R."/>
            <person name="Hittinger C.T."/>
            <person name="Goker M."/>
            <person name="Salamov A."/>
            <person name="Wisecaver J."/>
            <person name="Long T.M."/>
            <person name="Aerts A.L."/>
            <person name="Barry K."/>
            <person name="Choi C."/>
            <person name="Clum A."/>
            <person name="Coughlan A.Y."/>
            <person name="Deshpande S."/>
            <person name="Douglass A.P."/>
            <person name="Hanson S.J."/>
            <person name="Klenk H.-P."/>
            <person name="Labutti K."/>
            <person name="Lapidus A."/>
            <person name="Lindquist E."/>
            <person name="Lipzen A."/>
            <person name="Meier-Kolthoff J.P."/>
            <person name="Ohm R.A."/>
            <person name="Otillar R.P."/>
            <person name="Pangilinan J."/>
            <person name="Peng Y."/>
            <person name="Rokas A."/>
            <person name="Rosa C.A."/>
            <person name="Scheuner C."/>
            <person name="Sibirny A.A."/>
            <person name="Slot J.C."/>
            <person name="Stielow J.B."/>
            <person name="Sun H."/>
            <person name="Kurtzman C.P."/>
            <person name="Blackwell M."/>
            <person name="Grigoriev I.V."/>
            <person name="Jeffries T.W."/>
        </authorList>
    </citation>
    <scope>NUCLEOTIDE SEQUENCE [LARGE SCALE GENOMIC DNA]</scope>
    <source>
        <strain evidence="11">NRRL Y-2460</strain>
    </source>
</reference>
<dbReference type="SUPFAM" id="SSF50998">
    <property type="entry name" value="Quinoprotein alcohol dehydrogenase-like"/>
    <property type="match status" value="1"/>
</dbReference>
<gene>
    <name evidence="10" type="ORF">PACTADRAFT_32000</name>
</gene>
<dbReference type="GO" id="GO:0007032">
    <property type="term" value="P:endosome organization"/>
    <property type="evidence" value="ECO:0007669"/>
    <property type="project" value="TreeGrafter"/>
</dbReference>
<dbReference type="GO" id="GO:0006904">
    <property type="term" value="P:vesicle docking involved in exocytosis"/>
    <property type="evidence" value="ECO:0007669"/>
    <property type="project" value="TreeGrafter"/>
</dbReference>
<feature type="domain" description="Pep3/Vps18 RING C-terminal" evidence="9">
    <location>
        <begin position="838"/>
        <end position="925"/>
    </location>
</feature>
<comment type="similarity">
    <text evidence="1">Belongs to the VPS18 family.</text>
</comment>
<dbReference type="GO" id="GO:0005768">
    <property type="term" value="C:endosome"/>
    <property type="evidence" value="ECO:0007669"/>
    <property type="project" value="TreeGrafter"/>
</dbReference>
<dbReference type="Pfam" id="PF05131">
    <property type="entry name" value="Pep3_Vps18"/>
    <property type="match status" value="1"/>
</dbReference>
<dbReference type="InterPro" id="IPR058919">
    <property type="entry name" value="Pep3/Vps18_RING_C"/>
</dbReference>
<proteinExistence type="inferred from homology"/>
<comment type="subcellular location">
    <subcellularLocation>
        <location evidence="6">Endomembrane system</location>
        <topology evidence="6">Peripheral membrane protein</topology>
        <orientation evidence="6">Cytoplasmic side</orientation>
    </subcellularLocation>
</comment>
<keyword evidence="4" id="KW-0862">Zinc</keyword>
<dbReference type="Proteomes" id="UP000094236">
    <property type="component" value="Unassembled WGS sequence"/>
</dbReference>
<dbReference type="InterPro" id="IPR011047">
    <property type="entry name" value="Quinoprotein_ADH-like_sf"/>
</dbReference>
<dbReference type="GO" id="GO:0006886">
    <property type="term" value="P:intracellular protein transport"/>
    <property type="evidence" value="ECO:0007669"/>
    <property type="project" value="UniProtKB-UniRule"/>
</dbReference>
<feature type="repeat" description="CHCR" evidence="7">
    <location>
        <begin position="545"/>
        <end position="726"/>
    </location>
</feature>
<evidence type="ECO:0000256" key="2">
    <source>
        <dbReference type="ARBA" id="ARBA00022723"/>
    </source>
</evidence>
<dbReference type="STRING" id="669874.A0A1E4U3P8"/>
<dbReference type="GO" id="GO:0048284">
    <property type="term" value="P:organelle fusion"/>
    <property type="evidence" value="ECO:0007669"/>
    <property type="project" value="TreeGrafter"/>
</dbReference>
<evidence type="ECO:0000313" key="10">
    <source>
        <dbReference type="EMBL" id="ODV98617.1"/>
    </source>
</evidence>
<protein>
    <submittedName>
        <fullName evidence="10">Uncharacterized protein</fullName>
    </submittedName>
</protein>
<dbReference type="OrthoDB" id="1845386at2759"/>
<dbReference type="GO" id="GO:0008270">
    <property type="term" value="F:zinc ion binding"/>
    <property type="evidence" value="ECO:0007669"/>
    <property type="project" value="UniProtKB-KW"/>
</dbReference>
<evidence type="ECO:0000256" key="3">
    <source>
        <dbReference type="ARBA" id="ARBA00022771"/>
    </source>
</evidence>
<evidence type="ECO:0000256" key="7">
    <source>
        <dbReference type="PROSITE-ProRule" id="PRU01006"/>
    </source>
</evidence>
<evidence type="ECO:0000259" key="9">
    <source>
        <dbReference type="Pfam" id="PF26148"/>
    </source>
</evidence>
<sequence>MSENTNFFSIEQVQLQFDINNIVNLNIANNYLYLSLLDNRVIKINLNNPELTDTFKISNSIVDTFIDIKNGDCLIAKTSNLNYFVIGRDNQLKNLSKFKSLDIGNIEFVSQDHILIITSNGVIYESNVTGGFLKTVHKENALVGVMVKETNDEFNLSVLTNNSLVKYNKFRINKFHQNSSNFNQHFKDEGQNVIRFNNRGQKILKSIHNDALLCFISSNEVFYIAENSDKINSIIVADTTIRSFLLSQYHIFILTENSKIMIYNQLNSKLVYSFDLSGFNENFIGLINDYKSNTFWLYSSANIYEILIKNELKDIWQIMVKKQMFDEALNLLQEDNTELQDYILIKKAEYLATQDKVKAAEIFASTSKPFEEVVLLFKDDINSLLAYFSSKLLTLNNNQYMQQIILTSWIVELYMEILNDLDNTATNNTETTTDSKTRQKSLKNFEIFLRNNNKKLDKLTVYQIITSYNRTEELLYYSNLIKDYDFVLNYYINLGQWEKALKIILLLFDDEKNITKNIDYVYKYANVLLINAPKQTIETWIMINNLQDDCVLDYNKLVPSLLTYHKLISGQVKPAENQTIIFLGNLIFEKNLNAKFLHNLYLSLLISYPIFNDDELLILKYLEKKADNNKIPFDTDFILRLCNKHQKIQSLVFIYSVLENYEDAVNLCLDNDLIELATIIADKPRNRENFLSMDEEDLNSDMNRLRKKLWLSISQKLINKILLNDSYFKEINEDQLVTNTDKHEKGKKLDINSKNEQIQTILKFILNKSKPLLNIQDLINLFPNFVVIDNFKEEIIKNLENFSNNLNKLNKEMLLSLNISENLKIEFTNYNKNEFLIIEPKDSCVICNKLLITRKFFMFKCFHNYHHDCLINFLVQNSSNYKIKNKLYIYEKKLAELNKKTNKKEIQTIKDEIDDLLSEKCYYCNLKVNEIDNDFGVDDGEFD</sequence>
<dbReference type="GO" id="GO:0030897">
    <property type="term" value="C:HOPS complex"/>
    <property type="evidence" value="ECO:0007669"/>
    <property type="project" value="TreeGrafter"/>
</dbReference>
<evidence type="ECO:0000256" key="4">
    <source>
        <dbReference type="ARBA" id="ARBA00022833"/>
    </source>
</evidence>
<dbReference type="PANTHER" id="PTHR23323:SF26">
    <property type="entry name" value="VACUOLAR PROTEIN SORTING-ASSOCIATED PROTEIN 18 HOMOLOG"/>
    <property type="match status" value="1"/>
</dbReference>
<organism evidence="10 11">
    <name type="scientific">Pachysolen tannophilus NRRL Y-2460</name>
    <dbReference type="NCBI Taxonomy" id="669874"/>
    <lineage>
        <taxon>Eukaryota</taxon>
        <taxon>Fungi</taxon>
        <taxon>Dikarya</taxon>
        <taxon>Ascomycota</taxon>
        <taxon>Saccharomycotina</taxon>
        <taxon>Pichiomycetes</taxon>
        <taxon>Pachysolenaceae</taxon>
        <taxon>Pachysolen</taxon>
    </lineage>
</organism>
<evidence type="ECO:0000259" key="8">
    <source>
        <dbReference type="Pfam" id="PF05131"/>
    </source>
</evidence>
<keyword evidence="11" id="KW-1185">Reference proteome</keyword>
<dbReference type="AlphaFoldDB" id="A0A1E4U3P8"/>
<dbReference type="GO" id="GO:0007033">
    <property type="term" value="P:vacuole organization"/>
    <property type="evidence" value="ECO:0007669"/>
    <property type="project" value="TreeGrafter"/>
</dbReference>
<name>A0A1E4U3P8_PACTA</name>
<evidence type="ECO:0000256" key="5">
    <source>
        <dbReference type="ARBA" id="ARBA00023136"/>
    </source>
</evidence>
<evidence type="ECO:0000313" key="11">
    <source>
        <dbReference type="Proteomes" id="UP000094236"/>
    </source>
</evidence>
<dbReference type="EMBL" id="KV454011">
    <property type="protein sequence ID" value="ODV98617.1"/>
    <property type="molecule type" value="Genomic_DNA"/>
</dbReference>
<dbReference type="InterPro" id="IPR007810">
    <property type="entry name" value="Pep3/Vps18_beta-prop"/>
</dbReference>
<evidence type="ECO:0000256" key="1">
    <source>
        <dbReference type="ARBA" id="ARBA00010454"/>
    </source>
</evidence>
<dbReference type="Pfam" id="PF26148">
    <property type="entry name" value="VPS18_RING_C"/>
    <property type="match status" value="1"/>
</dbReference>
<keyword evidence="2" id="KW-0479">Metal-binding</keyword>
<dbReference type="GO" id="GO:0030674">
    <property type="term" value="F:protein-macromolecule adaptor activity"/>
    <property type="evidence" value="ECO:0007669"/>
    <property type="project" value="TreeGrafter"/>
</dbReference>
<dbReference type="PROSITE" id="PS50236">
    <property type="entry name" value="CHCR"/>
    <property type="match status" value="1"/>
</dbReference>
<dbReference type="InterPro" id="IPR000547">
    <property type="entry name" value="Clathrin_H-chain/VPS_repeat"/>
</dbReference>
<keyword evidence="5" id="KW-0472">Membrane</keyword>
<evidence type="ECO:0000256" key="6">
    <source>
        <dbReference type="ARBA" id="ARBA00029433"/>
    </source>
</evidence>
<accession>A0A1E4U3P8</accession>
<dbReference type="SUPFAM" id="SSF57850">
    <property type="entry name" value="RING/U-box"/>
    <property type="match status" value="1"/>
</dbReference>
<dbReference type="GO" id="GO:0098588">
    <property type="term" value="C:bounding membrane of organelle"/>
    <property type="evidence" value="ECO:0007669"/>
    <property type="project" value="UniProtKB-ARBA"/>
</dbReference>